<evidence type="ECO:0000313" key="2">
    <source>
        <dbReference type="EMBL" id="KAL3269252.1"/>
    </source>
</evidence>
<keyword evidence="1" id="KW-0732">Signal</keyword>
<dbReference type="Proteomes" id="UP001516400">
    <property type="component" value="Unassembled WGS sequence"/>
</dbReference>
<comment type="caution">
    <text evidence="2">The sequence shown here is derived from an EMBL/GenBank/DDBJ whole genome shotgun (WGS) entry which is preliminary data.</text>
</comment>
<protein>
    <submittedName>
        <fullName evidence="2">Uncharacterized protein</fullName>
    </submittedName>
</protein>
<dbReference type="EMBL" id="JABFTP020000021">
    <property type="protein sequence ID" value="KAL3269252.1"/>
    <property type="molecule type" value="Genomic_DNA"/>
</dbReference>
<keyword evidence="3" id="KW-1185">Reference proteome</keyword>
<proteinExistence type="predicted"/>
<feature type="chain" id="PRO_5044752519" evidence="1">
    <location>
        <begin position="23"/>
        <end position="116"/>
    </location>
</feature>
<evidence type="ECO:0000256" key="1">
    <source>
        <dbReference type="SAM" id="SignalP"/>
    </source>
</evidence>
<dbReference type="AlphaFoldDB" id="A0ABD2MSF7"/>
<reference evidence="2 3" key="1">
    <citation type="journal article" date="2021" name="BMC Biol.">
        <title>Horizontally acquired antibacterial genes associated with adaptive radiation of ladybird beetles.</title>
        <authorList>
            <person name="Li H.S."/>
            <person name="Tang X.F."/>
            <person name="Huang Y.H."/>
            <person name="Xu Z.Y."/>
            <person name="Chen M.L."/>
            <person name="Du X.Y."/>
            <person name="Qiu B.Y."/>
            <person name="Chen P.T."/>
            <person name="Zhang W."/>
            <person name="Slipinski A."/>
            <person name="Escalona H.E."/>
            <person name="Waterhouse R.M."/>
            <person name="Zwick A."/>
            <person name="Pang H."/>
        </authorList>
    </citation>
    <scope>NUCLEOTIDE SEQUENCE [LARGE SCALE GENOMIC DNA]</scope>
    <source>
        <strain evidence="2">SYSU2018</strain>
    </source>
</reference>
<accession>A0ABD2MSF7</accession>
<gene>
    <name evidence="2" type="ORF">HHI36_008332</name>
</gene>
<name>A0ABD2MSF7_9CUCU</name>
<feature type="signal peptide" evidence="1">
    <location>
        <begin position="1"/>
        <end position="22"/>
    </location>
</feature>
<sequence>MFTKVFILKDMILTFMIPGTVPEHLDYIIPHVFFQLEPFFLHALLHLYATYADKIHPTGEPFVASGIVEAATETPDIHANRYSNYASRWVGKLSRMENVTIRQEAQQPVQHRMETS</sequence>
<evidence type="ECO:0000313" key="3">
    <source>
        <dbReference type="Proteomes" id="UP001516400"/>
    </source>
</evidence>
<organism evidence="2 3">
    <name type="scientific">Cryptolaemus montrouzieri</name>
    <dbReference type="NCBI Taxonomy" id="559131"/>
    <lineage>
        <taxon>Eukaryota</taxon>
        <taxon>Metazoa</taxon>
        <taxon>Ecdysozoa</taxon>
        <taxon>Arthropoda</taxon>
        <taxon>Hexapoda</taxon>
        <taxon>Insecta</taxon>
        <taxon>Pterygota</taxon>
        <taxon>Neoptera</taxon>
        <taxon>Endopterygota</taxon>
        <taxon>Coleoptera</taxon>
        <taxon>Polyphaga</taxon>
        <taxon>Cucujiformia</taxon>
        <taxon>Coccinelloidea</taxon>
        <taxon>Coccinellidae</taxon>
        <taxon>Scymninae</taxon>
        <taxon>Scymnini</taxon>
        <taxon>Cryptolaemus</taxon>
    </lineage>
</organism>